<dbReference type="EMBL" id="HG793126">
    <property type="protein sequence ID" value="CDK26077.1"/>
    <property type="molecule type" value="Genomic_DNA"/>
</dbReference>
<keyword evidence="2" id="KW-0472">Membrane</keyword>
<feature type="chain" id="PRO_5004878985" evidence="3">
    <location>
        <begin position="18"/>
        <end position="328"/>
    </location>
</feature>
<feature type="compositionally biased region" description="Polar residues" evidence="1">
    <location>
        <begin position="285"/>
        <end position="300"/>
    </location>
</feature>
<name>W6MME2_9ASCO</name>
<accession>W6MME2</accession>
<dbReference type="HOGENOM" id="CLU_847487_0_0_1"/>
<dbReference type="GeneID" id="34519474"/>
<keyword evidence="3" id="KW-0732">Signal</keyword>
<keyword evidence="5" id="KW-1185">Reference proteome</keyword>
<evidence type="ECO:0000256" key="1">
    <source>
        <dbReference type="SAM" id="MobiDB-lite"/>
    </source>
</evidence>
<keyword evidence="2" id="KW-1133">Transmembrane helix</keyword>
<keyword evidence="2" id="KW-0812">Transmembrane</keyword>
<dbReference type="STRING" id="1382522.W6MME2"/>
<evidence type="ECO:0000313" key="5">
    <source>
        <dbReference type="Proteomes" id="UP000019384"/>
    </source>
</evidence>
<feature type="region of interest" description="Disordered" evidence="1">
    <location>
        <begin position="239"/>
        <end position="328"/>
    </location>
</feature>
<feature type="compositionally biased region" description="Basic and acidic residues" evidence="1">
    <location>
        <begin position="317"/>
        <end position="328"/>
    </location>
</feature>
<dbReference type="GO" id="GO:0005935">
    <property type="term" value="C:cellular bud neck"/>
    <property type="evidence" value="ECO:0007669"/>
    <property type="project" value="TreeGrafter"/>
</dbReference>
<dbReference type="PANTHER" id="PTHR36089:SF1">
    <property type="entry name" value="CHITIN SYNTHASE 3 COMPLEX PROTEIN CSI2-RELATED"/>
    <property type="match status" value="1"/>
</dbReference>
<feature type="region of interest" description="Disordered" evidence="1">
    <location>
        <begin position="26"/>
        <end position="70"/>
    </location>
</feature>
<organism evidence="4 5">
    <name type="scientific">Kuraishia capsulata CBS 1993</name>
    <dbReference type="NCBI Taxonomy" id="1382522"/>
    <lineage>
        <taxon>Eukaryota</taxon>
        <taxon>Fungi</taxon>
        <taxon>Dikarya</taxon>
        <taxon>Ascomycota</taxon>
        <taxon>Saccharomycotina</taxon>
        <taxon>Pichiomycetes</taxon>
        <taxon>Pichiales</taxon>
        <taxon>Pichiaceae</taxon>
        <taxon>Kuraishia</taxon>
    </lineage>
</organism>
<dbReference type="PANTHER" id="PTHR36089">
    <property type="entry name" value="CHITIN SYNTHASE 3 COMPLEX PROTEIN CSI2-RELATED"/>
    <property type="match status" value="1"/>
</dbReference>
<evidence type="ECO:0000313" key="4">
    <source>
        <dbReference type="EMBL" id="CDK26077.1"/>
    </source>
</evidence>
<evidence type="ECO:0000256" key="2">
    <source>
        <dbReference type="SAM" id="Phobius"/>
    </source>
</evidence>
<evidence type="ECO:0000256" key="3">
    <source>
        <dbReference type="SAM" id="SignalP"/>
    </source>
</evidence>
<sequence>MNQQALLVLLLASGVRAALPRLTTTADTTSTTSKSSTTTGKTSTKTSNSSDSSGTTSSRTTSSSSSSTSTSYTFTAEVPSESSPFIQTDSDATGTLFIIVGVIILSGFLLFMLWRAIAHFRSWRAAKQTVKFEKMYQFGNTSAFSDNDSMLAYDSSVFHQKGIFNNSNISYMDGESTIGLDHRSVYSFQSNFDDTTSSQGRTLKNALTNNSALLNQVPSRSRISYISPVNELIKQQMMNLNPPPMSAGSDSSFNITTPSSASTPRALERHDVLGGPNFSLDSEKNWSNSYHTPEQGSGTPKGNKHKRPPSVVLDELLNDKFDFDEKNI</sequence>
<protein>
    <submittedName>
        <fullName evidence="4">Uncharacterized protein</fullName>
    </submittedName>
</protein>
<reference evidence="4" key="2">
    <citation type="submission" date="2014-02" db="EMBL/GenBank/DDBJ databases">
        <title>Complete DNA sequence of /Kuraishia capsulata/ illustrates novel genomic features among budding yeasts (/Saccharomycotina/).</title>
        <authorList>
            <person name="Morales L."/>
            <person name="Noel B."/>
            <person name="Porcel B."/>
            <person name="Marcet-Houben M."/>
            <person name="Hullo M-F."/>
            <person name="Sacerdot C."/>
            <person name="Tekaia F."/>
            <person name="Leh-Louis V."/>
            <person name="Despons L."/>
            <person name="Khanna V."/>
            <person name="Aury J-M."/>
            <person name="Barbe V."/>
            <person name="Couloux A."/>
            <person name="Labadie K."/>
            <person name="Pelletier E."/>
            <person name="Souciet J-L."/>
            <person name="Boekhout T."/>
            <person name="Gabaldon T."/>
            <person name="Wincker P."/>
            <person name="Dujon B."/>
        </authorList>
    </citation>
    <scope>NUCLEOTIDE SEQUENCE</scope>
    <source>
        <strain evidence="4">CBS 1993</strain>
    </source>
</reference>
<reference evidence="4" key="1">
    <citation type="submission" date="2013-12" db="EMBL/GenBank/DDBJ databases">
        <authorList>
            <person name="Genoscope - CEA"/>
        </authorList>
    </citation>
    <scope>NUCLEOTIDE SEQUENCE</scope>
    <source>
        <strain evidence="4">CBS 1993</strain>
    </source>
</reference>
<dbReference type="Proteomes" id="UP000019384">
    <property type="component" value="Unassembled WGS sequence"/>
</dbReference>
<gene>
    <name evidence="4" type="ORF">KUCA_T00002048001</name>
</gene>
<feature type="compositionally biased region" description="Polar residues" evidence="1">
    <location>
        <begin position="248"/>
        <end position="263"/>
    </location>
</feature>
<dbReference type="OrthoDB" id="3995133at2759"/>
<feature type="transmembrane region" description="Helical" evidence="2">
    <location>
        <begin position="92"/>
        <end position="114"/>
    </location>
</feature>
<dbReference type="GO" id="GO:0000324">
    <property type="term" value="C:fungal-type vacuole"/>
    <property type="evidence" value="ECO:0007669"/>
    <property type="project" value="TreeGrafter"/>
</dbReference>
<feature type="signal peptide" evidence="3">
    <location>
        <begin position="1"/>
        <end position="17"/>
    </location>
</feature>
<proteinExistence type="predicted"/>
<dbReference type="RefSeq" id="XP_022458086.1">
    <property type="nucleotide sequence ID" value="XM_022604290.1"/>
</dbReference>
<dbReference type="InterPro" id="IPR051009">
    <property type="entry name" value="PRM"/>
</dbReference>
<dbReference type="AlphaFoldDB" id="W6MME2"/>